<organism evidence="2 3">
    <name type="scientific">Haloferax volcanii</name>
    <name type="common">Halobacterium volcanii</name>
    <dbReference type="NCBI Taxonomy" id="2246"/>
    <lineage>
        <taxon>Archaea</taxon>
        <taxon>Methanobacteriati</taxon>
        <taxon>Methanobacteriota</taxon>
        <taxon>Stenosarchaea group</taxon>
        <taxon>Halobacteria</taxon>
        <taxon>Halobacteriales</taxon>
        <taxon>Haloferacaceae</taxon>
        <taxon>Haloferax</taxon>
    </lineage>
</organism>
<protein>
    <submittedName>
        <fullName evidence="2">Uncharacterized protein</fullName>
    </submittedName>
</protein>
<reference evidence="1" key="2">
    <citation type="submission" date="2019-12" db="EMBL/GenBank/DDBJ databases">
        <title>Haloferax alexandrinus strain pws11.</title>
        <authorList>
            <person name="Verma D.K."/>
            <person name="Gopal K."/>
            <person name="Prasad E.S."/>
        </authorList>
    </citation>
    <scope>NUCLEOTIDE SEQUENCE</scope>
    <source>
        <strain evidence="1">Pws11</strain>
    </source>
</reference>
<reference evidence="2 3" key="1">
    <citation type="submission" date="2019-07" db="EMBL/GenBank/DDBJ databases">
        <title>Draft genome sequence of Haloferax volcanii SS0101, isolated from salt farm in Samut Sakhon, Thailand.</title>
        <authorList>
            <person name="Wanthongcharoen S."/>
            <person name="Yamprayoonswat W."/>
            <person name="Ruangsuj P."/>
            <person name="Thongpramul N."/>
            <person name="Jumpathong W."/>
            <person name="Sittihan S."/>
            <person name="Kanjanavas P."/>
            <person name="Yasawong M."/>
        </authorList>
    </citation>
    <scope>NUCLEOTIDE SEQUENCE [LARGE SCALE GENOMIC DNA]</scope>
    <source>
        <strain evidence="2 3">SS0101</strain>
    </source>
</reference>
<name>A0A558GA93_HALVO</name>
<dbReference type="Proteomes" id="UP000619835">
    <property type="component" value="Unassembled WGS sequence"/>
</dbReference>
<sequence>MLSHESRFEGVDRVIVAQFAYDLKGVEWRLPRSNPWFDRRNTRSSAPELGERLGYVLDSAE</sequence>
<comment type="caution">
    <text evidence="2">The sequence shown here is derived from an EMBL/GenBank/DDBJ whole genome shotgun (WGS) entry which is preliminary data.</text>
</comment>
<accession>A0A558GA93</accession>
<evidence type="ECO:0000313" key="1">
    <source>
        <dbReference type="EMBL" id="NLV03318.1"/>
    </source>
</evidence>
<dbReference type="Proteomes" id="UP000320212">
    <property type="component" value="Unassembled WGS sequence"/>
</dbReference>
<proteinExistence type="predicted"/>
<evidence type="ECO:0000313" key="3">
    <source>
        <dbReference type="Proteomes" id="UP000320212"/>
    </source>
</evidence>
<accession>A0A847TW98</accession>
<dbReference type="EMBL" id="WOWC01000001">
    <property type="protein sequence ID" value="NLV03318.1"/>
    <property type="molecule type" value="Genomic_DNA"/>
</dbReference>
<dbReference type="AlphaFoldDB" id="A0A558GA93"/>
<dbReference type="RefSeq" id="WP_144858772.1">
    <property type="nucleotide sequence ID" value="NZ_VMTR01000065.1"/>
</dbReference>
<gene>
    <name evidence="2" type="ORF">FQA18_10395</name>
    <name evidence="1" type="ORF">GOC85_12125</name>
</gene>
<dbReference type="EMBL" id="VMTR01000065">
    <property type="protein sequence ID" value="TVT94693.1"/>
    <property type="molecule type" value="Genomic_DNA"/>
</dbReference>
<evidence type="ECO:0000313" key="2">
    <source>
        <dbReference type="EMBL" id="TVT94693.1"/>
    </source>
</evidence>